<proteinExistence type="predicted"/>
<dbReference type="STRING" id="266892.SAMN04488054_13728"/>
<sequence length="298" mass="33313">MVMRNDAMMRPEDLEAVDNVLYEPKREELKARTLINLKRNIPRGAETYRYDVMTRTGVAKILAPGASDVPLVDLDMKSETVLLYSIVSGFRVHIQELRQAQMAGRPIESTKANTVRRAIAEKENQLVWVGDADHNINGLTNAEGIQTLAVDQNSGGTSTEWADKTGKEIVTDVRKAKAKVDELPGHEADTLVVTPDNFEELQKEYNQYTGQTVQQYIEAQNWFSTIEKTSDLVGQGESGGDCFLVFDSAPEVVELLIPMDITRHDQEYAFPYYKVPAEERCGGVVIRYPMAIVRGDGV</sequence>
<dbReference type="Proteomes" id="UP000199668">
    <property type="component" value="Unassembled WGS sequence"/>
</dbReference>
<name>A0A1I4Q7P3_9BACI</name>
<evidence type="ECO:0000313" key="1">
    <source>
        <dbReference type="EMBL" id="SFM35653.1"/>
    </source>
</evidence>
<evidence type="ECO:0000313" key="2">
    <source>
        <dbReference type="Proteomes" id="UP000199668"/>
    </source>
</evidence>
<dbReference type="AlphaFoldDB" id="A0A1I4Q7P3"/>
<dbReference type="PIRSF" id="PIRSF029202">
    <property type="entry name" value="UCP029202"/>
    <property type="match status" value="1"/>
</dbReference>
<evidence type="ECO:0008006" key="3">
    <source>
        <dbReference type="Google" id="ProtNLM"/>
    </source>
</evidence>
<organism evidence="1 2">
    <name type="scientific">Salibacterium qingdaonense</name>
    <dbReference type="NCBI Taxonomy" id="266892"/>
    <lineage>
        <taxon>Bacteria</taxon>
        <taxon>Bacillati</taxon>
        <taxon>Bacillota</taxon>
        <taxon>Bacilli</taxon>
        <taxon>Bacillales</taxon>
        <taxon>Bacillaceae</taxon>
    </lineage>
</organism>
<accession>A0A1I4Q7P3</accession>
<keyword evidence="2" id="KW-1185">Reference proteome</keyword>
<dbReference type="SUPFAM" id="SSF56563">
    <property type="entry name" value="Major capsid protein gp5"/>
    <property type="match status" value="1"/>
</dbReference>
<dbReference type="Gene3D" id="3.30.2400.30">
    <property type="match status" value="1"/>
</dbReference>
<dbReference type="RefSeq" id="WP_245737061.1">
    <property type="nucleotide sequence ID" value="NZ_FOTY01000037.1"/>
</dbReference>
<gene>
    <name evidence="1" type="ORF">SAMN04488054_13728</name>
</gene>
<dbReference type="InterPro" id="IPR020049">
    <property type="entry name" value="Major_capsid-like"/>
</dbReference>
<dbReference type="Pfam" id="PF09950">
    <property type="entry name" value="Major_capside"/>
    <property type="match status" value="1"/>
</dbReference>
<reference evidence="1 2" key="1">
    <citation type="submission" date="2016-10" db="EMBL/GenBank/DDBJ databases">
        <authorList>
            <person name="de Groot N.N."/>
        </authorList>
    </citation>
    <scope>NUCLEOTIDE SEQUENCE [LARGE SCALE GENOMIC DNA]</scope>
    <source>
        <strain evidence="1 2">CGMCC 1.6134</strain>
    </source>
</reference>
<protein>
    <recommendedName>
        <fullName evidence="3">DUF2184 domain-containing protein</fullName>
    </recommendedName>
</protein>
<dbReference type="EMBL" id="FOTY01000037">
    <property type="protein sequence ID" value="SFM35653.1"/>
    <property type="molecule type" value="Genomic_DNA"/>
</dbReference>